<dbReference type="SUPFAM" id="SSF54909">
    <property type="entry name" value="Dimeric alpha+beta barrel"/>
    <property type="match status" value="1"/>
</dbReference>
<protein>
    <recommendedName>
        <fullName evidence="2">YCII-related domain-containing protein</fullName>
    </recommendedName>
</protein>
<dbReference type="PANTHER" id="PTHR33606">
    <property type="entry name" value="PROTEIN YCII"/>
    <property type="match status" value="1"/>
</dbReference>
<evidence type="ECO:0000313" key="4">
    <source>
        <dbReference type="Proteomes" id="UP000218934"/>
    </source>
</evidence>
<accession>A0A2A4FUD4</accession>
<dbReference type="Proteomes" id="UP000218934">
    <property type="component" value="Unassembled WGS sequence"/>
</dbReference>
<dbReference type="AlphaFoldDB" id="A0A2A4FUD4"/>
<evidence type="ECO:0000259" key="2">
    <source>
        <dbReference type="Pfam" id="PF03795"/>
    </source>
</evidence>
<sequence>MPTFAVIGFDRRPKDAQLRETHRADHRAYVSGNLESLLCAGAMLDDDRSQCGSLYLFQADSVDQVREWLAKEPFVANGIYETLAVREIETSKLWTVPAEPPAFDL</sequence>
<gene>
    <name evidence="3" type="ORF">COO09_13385</name>
</gene>
<dbReference type="RefSeq" id="WP_066961225.1">
    <property type="nucleotide sequence ID" value="NZ_CP023449.1"/>
</dbReference>
<dbReference type="Pfam" id="PF03795">
    <property type="entry name" value="YCII"/>
    <property type="match status" value="1"/>
</dbReference>
<evidence type="ECO:0000313" key="3">
    <source>
        <dbReference type="EMBL" id="PCE41749.1"/>
    </source>
</evidence>
<comment type="caution">
    <text evidence="3">The sequence shown here is derived from an EMBL/GenBank/DDBJ whole genome shotgun (WGS) entry which is preliminary data.</text>
</comment>
<dbReference type="OrthoDB" id="2293521at2"/>
<dbReference type="EMBL" id="NWUF01000012">
    <property type="protein sequence ID" value="PCE41749.1"/>
    <property type="molecule type" value="Genomic_DNA"/>
</dbReference>
<reference evidence="3 4" key="1">
    <citation type="submission" date="2017-09" db="EMBL/GenBank/DDBJ databases">
        <title>The Catabolism of 3,6-Dichlorosalicylic acid is Initiated by the Cytochrome P450 Monooxygenase DsmABC in Rhizorhabdus dicambivorans Ndbn-20.</title>
        <authorList>
            <person name="Na L."/>
        </authorList>
    </citation>
    <scope>NUCLEOTIDE SEQUENCE [LARGE SCALE GENOMIC DNA]</scope>
    <source>
        <strain evidence="3 4">Ndbn-20m</strain>
    </source>
</reference>
<name>A0A2A4FUD4_9SPHN</name>
<keyword evidence="4" id="KW-1185">Reference proteome</keyword>
<dbReference type="PANTHER" id="PTHR33606:SF3">
    <property type="entry name" value="PROTEIN YCII"/>
    <property type="match status" value="1"/>
</dbReference>
<dbReference type="InterPro" id="IPR005545">
    <property type="entry name" value="YCII"/>
</dbReference>
<feature type="domain" description="YCII-related" evidence="2">
    <location>
        <begin position="10"/>
        <end position="88"/>
    </location>
</feature>
<proteinExistence type="inferred from homology"/>
<evidence type="ECO:0000256" key="1">
    <source>
        <dbReference type="ARBA" id="ARBA00007689"/>
    </source>
</evidence>
<dbReference type="Gene3D" id="3.30.70.1060">
    <property type="entry name" value="Dimeric alpha+beta barrel"/>
    <property type="match status" value="1"/>
</dbReference>
<comment type="similarity">
    <text evidence="1">Belongs to the YciI family.</text>
</comment>
<dbReference type="InterPro" id="IPR051807">
    <property type="entry name" value="Sec-metab_biosynth-assoc"/>
</dbReference>
<dbReference type="InterPro" id="IPR011008">
    <property type="entry name" value="Dimeric_a/b-barrel"/>
</dbReference>
<organism evidence="3 4">
    <name type="scientific">Rhizorhabdus dicambivorans</name>
    <dbReference type="NCBI Taxonomy" id="1850238"/>
    <lineage>
        <taxon>Bacteria</taxon>
        <taxon>Pseudomonadati</taxon>
        <taxon>Pseudomonadota</taxon>
        <taxon>Alphaproteobacteria</taxon>
        <taxon>Sphingomonadales</taxon>
        <taxon>Sphingomonadaceae</taxon>
        <taxon>Rhizorhabdus</taxon>
    </lineage>
</organism>
<dbReference type="KEGG" id="rdi:CMV14_19045"/>